<dbReference type="InterPro" id="IPR010422">
    <property type="entry name" value="Ccdc124/Oxs1"/>
</dbReference>
<dbReference type="EMBL" id="KZ613475">
    <property type="protein sequence ID" value="PMD23426.1"/>
    <property type="molecule type" value="Genomic_DNA"/>
</dbReference>
<comment type="similarity">
    <text evidence="1">Belongs to the CCDC124 family.</text>
</comment>
<dbReference type="Pfam" id="PF22048">
    <property type="entry name" value="LSO1_2-like"/>
    <property type="match status" value="1"/>
</dbReference>
<name>A0A2J6QAX4_9HELO</name>
<proteinExistence type="inferred from homology"/>
<feature type="compositionally biased region" description="Low complexity" evidence="3">
    <location>
        <begin position="12"/>
        <end position="31"/>
    </location>
</feature>
<feature type="domain" description="Coiled-coil" evidence="4">
    <location>
        <begin position="115"/>
        <end position="195"/>
    </location>
</feature>
<feature type="compositionally biased region" description="Basic and acidic residues" evidence="3">
    <location>
        <begin position="1"/>
        <end position="11"/>
    </location>
</feature>
<keyword evidence="2" id="KW-0175">Coiled coil</keyword>
<evidence type="ECO:0000313" key="6">
    <source>
        <dbReference type="EMBL" id="PMD23426.1"/>
    </source>
</evidence>
<dbReference type="Proteomes" id="UP000235672">
    <property type="component" value="Unassembled WGS sequence"/>
</dbReference>
<feature type="compositionally biased region" description="Basic and acidic residues" evidence="3">
    <location>
        <begin position="32"/>
        <end position="73"/>
    </location>
</feature>
<dbReference type="AlphaFoldDB" id="A0A2J6QAX4"/>
<dbReference type="GO" id="GO:0005634">
    <property type="term" value="C:nucleus"/>
    <property type="evidence" value="ECO:0007669"/>
    <property type="project" value="TreeGrafter"/>
</dbReference>
<dbReference type="InterPro" id="IPR054414">
    <property type="entry name" value="Ccdc124/Oxs1_C"/>
</dbReference>
<evidence type="ECO:0000313" key="7">
    <source>
        <dbReference type="Proteomes" id="UP000235672"/>
    </source>
</evidence>
<dbReference type="InterPro" id="IPR054413">
    <property type="entry name" value="LSO1/2"/>
</dbReference>
<dbReference type="STRING" id="1745343.A0A2J6QAX4"/>
<feature type="region of interest" description="Disordered" evidence="3">
    <location>
        <begin position="1"/>
        <end position="113"/>
    </location>
</feature>
<feature type="domain" description="LSO1/LSO2" evidence="5">
    <location>
        <begin position="11"/>
        <end position="78"/>
    </location>
</feature>
<evidence type="ECO:0000259" key="4">
    <source>
        <dbReference type="Pfam" id="PF06244"/>
    </source>
</evidence>
<sequence length="225" mass="24723">MAGKKTGEQNTKKVAGNAKKAEAAAAKAAAENSKKAAEEEQDWSKGTKSNAKKEAEAAKKAEQARKKAEKDAILAEEEKEARAAPKNTKQAVKKTEKSRGLDLSQLDDDGGSKKAAALNATGIDNALDALSLTADTGTKIDRHPERRFKAAFAAYEERRLKEMETDGSGQGLRQNQKREKIRKEFEKSEENPFNQASAAYDASKEELKELKEAEKRKIEMRLAEK</sequence>
<evidence type="ECO:0000259" key="5">
    <source>
        <dbReference type="Pfam" id="PF22048"/>
    </source>
</evidence>
<feature type="region of interest" description="Disordered" evidence="3">
    <location>
        <begin position="161"/>
        <end position="204"/>
    </location>
</feature>
<evidence type="ECO:0000256" key="1">
    <source>
        <dbReference type="ARBA" id="ARBA00008296"/>
    </source>
</evidence>
<feature type="compositionally biased region" description="Basic and acidic residues" evidence="3">
    <location>
        <begin position="176"/>
        <end position="190"/>
    </location>
</feature>
<accession>A0A2J6QAX4</accession>
<dbReference type="GO" id="GO:0006366">
    <property type="term" value="P:transcription by RNA polymerase II"/>
    <property type="evidence" value="ECO:0007669"/>
    <property type="project" value="TreeGrafter"/>
</dbReference>
<dbReference type="Pfam" id="PF06244">
    <property type="entry name" value="Ccdc124"/>
    <property type="match status" value="1"/>
</dbReference>
<gene>
    <name evidence="6" type="ORF">NA56DRAFT_70872</name>
</gene>
<reference evidence="6 7" key="1">
    <citation type="submission" date="2016-05" db="EMBL/GenBank/DDBJ databases">
        <title>A degradative enzymes factory behind the ericoid mycorrhizal symbiosis.</title>
        <authorList>
            <consortium name="DOE Joint Genome Institute"/>
            <person name="Martino E."/>
            <person name="Morin E."/>
            <person name="Grelet G."/>
            <person name="Kuo A."/>
            <person name="Kohler A."/>
            <person name="Daghino S."/>
            <person name="Barry K."/>
            <person name="Choi C."/>
            <person name="Cichocki N."/>
            <person name="Clum A."/>
            <person name="Copeland A."/>
            <person name="Hainaut M."/>
            <person name="Haridas S."/>
            <person name="Labutti K."/>
            <person name="Lindquist E."/>
            <person name="Lipzen A."/>
            <person name="Khouja H.-R."/>
            <person name="Murat C."/>
            <person name="Ohm R."/>
            <person name="Olson A."/>
            <person name="Spatafora J."/>
            <person name="Veneault-Fourrey C."/>
            <person name="Henrissat B."/>
            <person name="Grigoriev I."/>
            <person name="Martin F."/>
            <person name="Perotto S."/>
        </authorList>
    </citation>
    <scope>NUCLEOTIDE SEQUENCE [LARGE SCALE GENOMIC DNA]</scope>
    <source>
        <strain evidence="6 7">UAMH 7357</strain>
    </source>
</reference>
<dbReference type="OrthoDB" id="76412at2759"/>
<evidence type="ECO:0000256" key="3">
    <source>
        <dbReference type="SAM" id="MobiDB-lite"/>
    </source>
</evidence>
<organism evidence="6 7">
    <name type="scientific">Hyaloscypha hepaticicola</name>
    <dbReference type="NCBI Taxonomy" id="2082293"/>
    <lineage>
        <taxon>Eukaryota</taxon>
        <taxon>Fungi</taxon>
        <taxon>Dikarya</taxon>
        <taxon>Ascomycota</taxon>
        <taxon>Pezizomycotina</taxon>
        <taxon>Leotiomycetes</taxon>
        <taxon>Helotiales</taxon>
        <taxon>Hyaloscyphaceae</taxon>
        <taxon>Hyaloscypha</taxon>
    </lineage>
</organism>
<keyword evidence="7" id="KW-1185">Reference proteome</keyword>
<protein>
    <submittedName>
        <fullName evidence="6">DUF1014-domain-containing protein</fullName>
    </submittedName>
</protein>
<dbReference type="PANTHER" id="PTHR21680">
    <property type="entry name" value="COILED-COIL DOMAIN-CONTAINING PROTEIN 124"/>
    <property type="match status" value="1"/>
</dbReference>
<dbReference type="GO" id="GO:0003713">
    <property type="term" value="F:transcription coactivator activity"/>
    <property type="evidence" value="ECO:0007669"/>
    <property type="project" value="TreeGrafter"/>
</dbReference>
<dbReference type="PANTHER" id="PTHR21680:SF0">
    <property type="entry name" value="COILED-COIL DOMAIN-CONTAINING PROTEIN 124"/>
    <property type="match status" value="1"/>
</dbReference>
<evidence type="ECO:0000256" key="2">
    <source>
        <dbReference type="ARBA" id="ARBA00023054"/>
    </source>
</evidence>